<comment type="caution">
    <text evidence="2">The sequence shown here is derived from an EMBL/GenBank/DDBJ whole genome shotgun (WGS) entry which is preliminary data.</text>
</comment>
<keyword evidence="3" id="KW-1185">Reference proteome</keyword>
<dbReference type="GeneID" id="98148453"/>
<dbReference type="EMBL" id="JBFXLQ010000034">
    <property type="protein sequence ID" value="KAL2865098.1"/>
    <property type="molecule type" value="Genomic_DNA"/>
</dbReference>
<dbReference type="Proteomes" id="UP001610432">
    <property type="component" value="Unassembled WGS sequence"/>
</dbReference>
<evidence type="ECO:0000313" key="2">
    <source>
        <dbReference type="EMBL" id="KAL2865098.1"/>
    </source>
</evidence>
<proteinExistence type="predicted"/>
<dbReference type="RefSeq" id="XP_070884077.1">
    <property type="nucleotide sequence ID" value="XM_071033381.1"/>
</dbReference>
<organism evidence="2 3">
    <name type="scientific">Aspergillus lucknowensis</name>
    <dbReference type="NCBI Taxonomy" id="176173"/>
    <lineage>
        <taxon>Eukaryota</taxon>
        <taxon>Fungi</taxon>
        <taxon>Dikarya</taxon>
        <taxon>Ascomycota</taxon>
        <taxon>Pezizomycotina</taxon>
        <taxon>Eurotiomycetes</taxon>
        <taxon>Eurotiomycetidae</taxon>
        <taxon>Eurotiales</taxon>
        <taxon>Aspergillaceae</taxon>
        <taxon>Aspergillus</taxon>
        <taxon>Aspergillus subgen. Nidulantes</taxon>
    </lineage>
</organism>
<gene>
    <name evidence="2" type="ORF">BJX67DRAFT_383097</name>
</gene>
<name>A0ABR4LKM1_9EURO</name>
<evidence type="ECO:0000313" key="3">
    <source>
        <dbReference type="Proteomes" id="UP001610432"/>
    </source>
</evidence>
<sequence>MPSKRQKVYKDIVRLQEAVEEISNPLSARKLGINIHQIQHSLTSDQPIPFKPCLFLPFRTQKPDPNPSQECAERASHGPSSSTSSGSMSHTLSSFLRSSFPFSSSRPSSASYLSFSGCFGPDPPPTNAGDGASYPPVLEQVAKENGYALPPLTDISRSSVLKSNGPTAGGKWSYIPSLELHEDNRWEVTEILEDPTYAHPHTVVEIFMVLEHPMDGDLLSLTEIRAILRLMRIRMELAQYQHHTAVPVLALSYVRCGSEEDGECKPIRIVQAHHRGRKLVIQYVQKIDFADAGIVPAALDTFLGYHFSNPMATSTPSEKKTNGGSWLFKKWRSLVESPIGLNDHDEHNNRSEGEEGWSFRAWVNSILTQ</sequence>
<accession>A0ABR4LKM1</accession>
<evidence type="ECO:0000256" key="1">
    <source>
        <dbReference type="SAM" id="MobiDB-lite"/>
    </source>
</evidence>
<feature type="compositionally biased region" description="Low complexity" evidence="1">
    <location>
        <begin position="77"/>
        <end position="88"/>
    </location>
</feature>
<protein>
    <submittedName>
        <fullName evidence="2">Uncharacterized protein</fullName>
    </submittedName>
</protein>
<feature type="region of interest" description="Disordered" evidence="1">
    <location>
        <begin position="59"/>
        <end position="88"/>
    </location>
</feature>
<reference evidence="2 3" key="1">
    <citation type="submission" date="2024-07" db="EMBL/GenBank/DDBJ databases">
        <title>Section-level genome sequencing and comparative genomics of Aspergillus sections Usti and Cavernicolus.</title>
        <authorList>
            <consortium name="Lawrence Berkeley National Laboratory"/>
            <person name="Nybo J.L."/>
            <person name="Vesth T.C."/>
            <person name="Theobald S."/>
            <person name="Frisvad J.C."/>
            <person name="Larsen T.O."/>
            <person name="Kjaerboelling I."/>
            <person name="Rothschild-Mancinelli K."/>
            <person name="Lyhne E.K."/>
            <person name="Kogle M.E."/>
            <person name="Barry K."/>
            <person name="Clum A."/>
            <person name="Na H."/>
            <person name="Ledsgaard L."/>
            <person name="Lin J."/>
            <person name="Lipzen A."/>
            <person name="Kuo A."/>
            <person name="Riley R."/>
            <person name="Mondo S."/>
            <person name="Labutti K."/>
            <person name="Haridas S."/>
            <person name="Pangalinan J."/>
            <person name="Salamov A.A."/>
            <person name="Simmons B.A."/>
            <person name="Magnuson J.K."/>
            <person name="Chen J."/>
            <person name="Drula E."/>
            <person name="Henrissat B."/>
            <person name="Wiebenga A."/>
            <person name="Lubbers R.J."/>
            <person name="Gomes A.C."/>
            <person name="Macurrencykelacurrency M.R."/>
            <person name="Stajich J."/>
            <person name="Grigoriev I.V."/>
            <person name="Mortensen U.H."/>
            <person name="De Vries R.P."/>
            <person name="Baker S.E."/>
            <person name="Andersen M.R."/>
        </authorList>
    </citation>
    <scope>NUCLEOTIDE SEQUENCE [LARGE SCALE GENOMIC DNA]</scope>
    <source>
        <strain evidence="2 3">CBS 449.75</strain>
    </source>
</reference>